<dbReference type="Gene3D" id="2.60.40.1180">
    <property type="entry name" value="Golgi alpha-mannosidase II"/>
    <property type="match status" value="1"/>
</dbReference>
<evidence type="ECO:0000256" key="1">
    <source>
        <dbReference type="ARBA" id="ARBA00008061"/>
    </source>
</evidence>
<dbReference type="InterPro" id="IPR013783">
    <property type="entry name" value="Ig-like_fold"/>
</dbReference>
<organism evidence="6 7">
    <name type="scientific">Brachybacterium faecium (strain ATCC 43885 / DSM 4810 / JCM 11609 / LMG 19847 / NBRC 14762 / NCIMB 9860 / 6-10)</name>
    <dbReference type="NCBI Taxonomy" id="446465"/>
    <lineage>
        <taxon>Bacteria</taxon>
        <taxon>Bacillati</taxon>
        <taxon>Actinomycetota</taxon>
        <taxon>Actinomycetes</taxon>
        <taxon>Micrococcales</taxon>
        <taxon>Dermabacteraceae</taxon>
        <taxon>Brachybacterium</taxon>
    </lineage>
</organism>
<evidence type="ECO:0000313" key="7">
    <source>
        <dbReference type="Proteomes" id="UP000001919"/>
    </source>
</evidence>
<dbReference type="InterPro" id="IPR044505">
    <property type="entry name" value="GlgX_Isoamylase_N_E_set"/>
</dbReference>
<dbReference type="AlphaFoldDB" id="C7MDR2"/>
<dbReference type="SUPFAM" id="SSF51445">
    <property type="entry name" value="(Trans)glycosidases"/>
    <property type="match status" value="1"/>
</dbReference>
<evidence type="ECO:0000256" key="4">
    <source>
        <dbReference type="SAM" id="MobiDB-lite"/>
    </source>
</evidence>
<dbReference type="InterPro" id="IPR006047">
    <property type="entry name" value="GH13_cat_dom"/>
</dbReference>
<dbReference type="Pfam" id="PF02922">
    <property type="entry name" value="CBM_48"/>
    <property type="match status" value="1"/>
</dbReference>
<dbReference type="STRING" id="446465.Bfae_19030"/>
<dbReference type="SMART" id="SM00642">
    <property type="entry name" value="Aamy"/>
    <property type="match status" value="1"/>
</dbReference>
<dbReference type="Proteomes" id="UP000001919">
    <property type="component" value="Chromosome"/>
</dbReference>
<proteinExistence type="inferred from homology"/>
<dbReference type="eggNOG" id="COG1523">
    <property type="taxonomic scope" value="Bacteria"/>
</dbReference>
<dbReference type="InterPro" id="IPR013780">
    <property type="entry name" value="Glyco_hydro_b"/>
</dbReference>
<sequence length="747" mass="81556">MPADRHERATPPVAPTSPGLVVDAQGRGTFAVAAPRAESVDLCIRHGVTEHRQRLRRFDGGLHWDHVTGMTPGTRYGLRVDGPWDPAAGLLCSPYKLLLDPWARGVSHSSPLLRSFFPFEVDAMLDRVGDPPRRDEVDDGEDAVWSVVVSDAFDWQDDLRPLVDWDSTVLYELHVKGFTQQHPALPPEQRGTYAGLGHPAVTGYLRSLGVTSLELLPVHAAMDEPHLTRLGLTNYWGYSPLSFFAPEPSLATPAAQAAGAQAVVDEVKTMVRSLHAAGFEVILDVVYNHTAEGGADGPALSLRGLDSLEYYWTDHGRFFDVTGTGGTLDPRSVHVMDLILASLRYWVQEMHVDGFRFDLAATLGRDDQGFRPDHPLLRAIATDPVLRGVKLIAEPWDVGTGGWQTGGFPVPFAEWNDAFRDDVRSFWLSDRAVRERTGEDAIGGVRDLATRLAGSSDLLTGRDPLELPPGRSLRSPWASVNYVTAHDGFTLRDLTVYETKRNEANGEDNRDGTSDNRSYHHGHEGELPAGTSGAAEIEAARRRTARSVLATLLLASGTPMLTAGDERGRTQRGNNNAYCQDNEISWMDWSRDRRTEDLRETVARLLQLRGEHPQLRAPHFLRPADPHALDAGQVAWFGADGRALTHEAWMDPSQHLLGMLRPAIRGREGAEHLLVLLSPEAEEVLVPLPEAPWPQGTARILLDTARETPADLPSAPVADGAVPVAPGAVVVLGITPDGAGGGPERLS</sequence>
<reference evidence="6 7" key="1">
    <citation type="journal article" date="2009" name="Stand. Genomic Sci.">
        <title>Complete genome sequence of Brachybacterium faecium type strain (Schefferle 6-10).</title>
        <authorList>
            <person name="Lapidus A."/>
            <person name="Pukall R."/>
            <person name="Labuttii K."/>
            <person name="Copeland A."/>
            <person name="Del Rio T.G."/>
            <person name="Nolan M."/>
            <person name="Chen F."/>
            <person name="Lucas S."/>
            <person name="Tice H."/>
            <person name="Cheng J.F."/>
            <person name="Bruce D."/>
            <person name="Goodwin L."/>
            <person name="Pitluck S."/>
            <person name="Rohde M."/>
            <person name="Goker M."/>
            <person name="Pati A."/>
            <person name="Ivanova N."/>
            <person name="Mavrommatis K."/>
            <person name="Chen A."/>
            <person name="Palaniappan K."/>
            <person name="D'haeseleer P."/>
            <person name="Chain P."/>
            <person name="Bristow J."/>
            <person name="Eisen J.A."/>
            <person name="Markowitz V."/>
            <person name="Hugenholtz P."/>
            <person name="Kyrpides N.C."/>
            <person name="Klenk H.P."/>
        </authorList>
    </citation>
    <scope>NUCLEOTIDE SEQUENCE [LARGE SCALE GENOMIC DNA]</scope>
    <source>
        <strain evidence="7">ATCC 43885 / DSM 4810 / JCM 11609 / LMG 19847 / NBRC 14762 / NCIMB 9860 / 6-10</strain>
    </source>
</reference>
<dbReference type="EMBL" id="CP001643">
    <property type="protein sequence ID" value="ACU85719.1"/>
    <property type="molecule type" value="Genomic_DNA"/>
</dbReference>
<dbReference type="NCBIfam" id="TIGR02100">
    <property type="entry name" value="glgX_debranch"/>
    <property type="match status" value="1"/>
</dbReference>
<dbReference type="SUPFAM" id="SSF51011">
    <property type="entry name" value="Glycosyl hydrolase domain"/>
    <property type="match status" value="1"/>
</dbReference>
<evidence type="ECO:0000313" key="6">
    <source>
        <dbReference type="EMBL" id="ACU85719.1"/>
    </source>
</evidence>
<name>C7MDR2_BRAFD</name>
<dbReference type="OrthoDB" id="3236218at2"/>
<accession>C7MDR2</accession>
<feature type="compositionally biased region" description="Basic and acidic residues" evidence="4">
    <location>
        <begin position="500"/>
        <end position="526"/>
    </location>
</feature>
<dbReference type="SUPFAM" id="SSF81296">
    <property type="entry name" value="E set domains"/>
    <property type="match status" value="1"/>
</dbReference>
<protein>
    <submittedName>
        <fullName evidence="6">Glycogen debranching enzyme GlgX</fullName>
    </submittedName>
</protein>
<dbReference type="PANTHER" id="PTHR43002">
    <property type="entry name" value="GLYCOGEN DEBRANCHING ENZYME"/>
    <property type="match status" value="1"/>
</dbReference>
<comment type="similarity">
    <text evidence="1">Belongs to the glycosyl hydrolase 13 family.</text>
</comment>
<keyword evidence="3" id="KW-0326">Glycosidase</keyword>
<dbReference type="GO" id="GO:0004135">
    <property type="term" value="F:amylo-alpha-1,6-glucosidase activity"/>
    <property type="evidence" value="ECO:0007669"/>
    <property type="project" value="InterPro"/>
</dbReference>
<dbReference type="GO" id="GO:0005980">
    <property type="term" value="P:glycogen catabolic process"/>
    <property type="evidence" value="ECO:0007669"/>
    <property type="project" value="InterPro"/>
</dbReference>
<dbReference type="CDD" id="cd02856">
    <property type="entry name" value="E_set_GDE_Isoamylase_N"/>
    <property type="match status" value="1"/>
</dbReference>
<evidence type="ECO:0000256" key="2">
    <source>
        <dbReference type="ARBA" id="ARBA00022801"/>
    </source>
</evidence>
<dbReference type="InterPro" id="IPR014756">
    <property type="entry name" value="Ig_E-set"/>
</dbReference>
<dbReference type="InterPro" id="IPR011837">
    <property type="entry name" value="Glycogen_debranch_GlgX"/>
</dbReference>
<dbReference type="Gene3D" id="3.20.20.80">
    <property type="entry name" value="Glycosidases"/>
    <property type="match status" value="1"/>
</dbReference>
<dbReference type="CAZy" id="CBM48">
    <property type="family name" value="Carbohydrate-Binding Module Family 48"/>
</dbReference>
<dbReference type="CAZy" id="GH13">
    <property type="family name" value="Glycoside Hydrolase Family 13"/>
</dbReference>
<keyword evidence="7" id="KW-1185">Reference proteome</keyword>
<feature type="domain" description="Glycosyl hydrolase family 13 catalytic" evidence="5">
    <location>
        <begin position="172"/>
        <end position="609"/>
    </location>
</feature>
<feature type="region of interest" description="Disordered" evidence="4">
    <location>
        <begin position="500"/>
        <end position="532"/>
    </location>
</feature>
<dbReference type="InterPro" id="IPR017853">
    <property type="entry name" value="GH"/>
</dbReference>
<dbReference type="KEGG" id="bfa:Bfae_19030"/>
<gene>
    <name evidence="6" type="ordered locus">Bfae_19030</name>
</gene>
<evidence type="ECO:0000259" key="5">
    <source>
        <dbReference type="SMART" id="SM00642"/>
    </source>
</evidence>
<dbReference type="CDD" id="cd11326">
    <property type="entry name" value="AmyAc_Glg_debranch"/>
    <property type="match status" value="1"/>
</dbReference>
<dbReference type="InterPro" id="IPR004193">
    <property type="entry name" value="Glyco_hydro_13_N"/>
</dbReference>
<dbReference type="HOGENOM" id="CLU_011725_1_1_11"/>
<evidence type="ECO:0000256" key="3">
    <source>
        <dbReference type="ARBA" id="ARBA00023295"/>
    </source>
</evidence>
<dbReference type="Gene3D" id="2.60.40.10">
    <property type="entry name" value="Immunoglobulins"/>
    <property type="match status" value="1"/>
</dbReference>
<keyword evidence="2" id="KW-0378">Hydrolase</keyword>
<dbReference type="PATRIC" id="fig|446465.5.peg.1892"/>